<comment type="caution">
    <text evidence="1">The sequence shown here is derived from an EMBL/GenBank/DDBJ whole genome shotgun (WGS) entry which is preliminary data.</text>
</comment>
<dbReference type="Proteomes" id="UP000291591">
    <property type="component" value="Unassembled WGS sequence"/>
</dbReference>
<protein>
    <submittedName>
        <fullName evidence="1">Acyl-coenzyme A thioesterase PaaI-like protein</fullName>
    </submittedName>
</protein>
<dbReference type="InterPro" id="IPR029069">
    <property type="entry name" value="HotDog_dom_sf"/>
</dbReference>
<dbReference type="Pfam" id="PF14539">
    <property type="entry name" value="DUF4442"/>
    <property type="match status" value="1"/>
</dbReference>
<proteinExistence type="predicted"/>
<dbReference type="RefSeq" id="WP_130288077.1">
    <property type="nucleotide sequence ID" value="NZ_SHKL01000001.1"/>
</dbReference>
<accession>A0A4V2FQ37</accession>
<dbReference type="Gene3D" id="3.10.129.10">
    <property type="entry name" value="Hotdog Thioesterase"/>
    <property type="match status" value="1"/>
</dbReference>
<organism evidence="1 2">
    <name type="scientific">Pseudonocardia sediminis</name>
    <dbReference type="NCBI Taxonomy" id="1397368"/>
    <lineage>
        <taxon>Bacteria</taxon>
        <taxon>Bacillati</taxon>
        <taxon>Actinomycetota</taxon>
        <taxon>Actinomycetes</taxon>
        <taxon>Pseudonocardiales</taxon>
        <taxon>Pseudonocardiaceae</taxon>
        <taxon>Pseudonocardia</taxon>
    </lineage>
</organism>
<evidence type="ECO:0000313" key="1">
    <source>
        <dbReference type="EMBL" id="RZT83300.1"/>
    </source>
</evidence>
<dbReference type="SUPFAM" id="SSF54637">
    <property type="entry name" value="Thioesterase/thiol ester dehydrase-isomerase"/>
    <property type="match status" value="1"/>
</dbReference>
<dbReference type="InterPro" id="IPR027961">
    <property type="entry name" value="DUF4442"/>
</dbReference>
<name>A0A4V2FQ37_PSEST</name>
<dbReference type="EMBL" id="SHKL01000001">
    <property type="protein sequence ID" value="RZT83300.1"/>
    <property type="molecule type" value="Genomic_DNA"/>
</dbReference>
<sequence length="157" mass="16308">MADDASWVAEAMRTAVPWVTAAGVEFGEITTERAVAVLPDRSDQHNHVGGPHAAVIFGLGETASGAVGLAAFASAGAVATPLVVRSEIGYVRLAKGDLRAEAILTRPADEVLAELHGGTRPEFAVDVVITDGSGRETSRMTVVWTLRPNRADAPAPV</sequence>
<dbReference type="OrthoDB" id="196313at2"/>
<keyword evidence="2" id="KW-1185">Reference proteome</keyword>
<reference evidence="1 2" key="1">
    <citation type="submission" date="2019-02" db="EMBL/GenBank/DDBJ databases">
        <title>Sequencing the genomes of 1000 actinobacteria strains.</title>
        <authorList>
            <person name="Klenk H.-P."/>
        </authorList>
    </citation>
    <scope>NUCLEOTIDE SEQUENCE [LARGE SCALE GENOMIC DNA]</scope>
    <source>
        <strain evidence="1 2">DSM 45779</strain>
    </source>
</reference>
<gene>
    <name evidence="1" type="ORF">EV383_0100</name>
</gene>
<dbReference type="AlphaFoldDB" id="A0A4V2FQ37"/>
<evidence type="ECO:0000313" key="2">
    <source>
        <dbReference type="Proteomes" id="UP000291591"/>
    </source>
</evidence>